<organism evidence="3 4">
    <name type="scientific">Plectus sambesii</name>
    <dbReference type="NCBI Taxonomy" id="2011161"/>
    <lineage>
        <taxon>Eukaryota</taxon>
        <taxon>Metazoa</taxon>
        <taxon>Ecdysozoa</taxon>
        <taxon>Nematoda</taxon>
        <taxon>Chromadorea</taxon>
        <taxon>Plectida</taxon>
        <taxon>Plectina</taxon>
        <taxon>Plectoidea</taxon>
        <taxon>Plectidae</taxon>
        <taxon>Plectus</taxon>
    </lineage>
</organism>
<feature type="compositionally biased region" description="Basic and acidic residues" evidence="1">
    <location>
        <begin position="125"/>
        <end position="141"/>
    </location>
</feature>
<feature type="compositionally biased region" description="Low complexity" evidence="1">
    <location>
        <begin position="307"/>
        <end position="331"/>
    </location>
</feature>
<feature type="compositionally biased region" description="Low complexity" evidence="1">
    <location>
        <begin position="227"/>
        <end position="240"/>
    </location>
</feature>
<feature type="compositionally biased region" description="Basic and acidic residues" evidence="1">
    <location>
        <begin position="217"/>
        <end position="226"/>
    </location>
</feature>
<evidence type="ECO:0000256" key="2">
    <source>
        <dbReference type="SAM" id="SignalP"/>
    </source>
</evidence>
<feature type="compositionally biased region" description="Polar residues" evidence="1">
    <location>
        <begin position="356"/>
        <end position="381"/>
    </location>
</feature>
<feature type="compositionally biased region" description="Polar residues" evidence="1">
    <location>
        <begin position="426"/>
        <end position="435"/>
    </location>
</feature>
<evidence type="ECO:0000256" key="1">
    <source>
        <dbReference type="SAM" id="MobiDB-lite"/>
    </source>
</evidence>
<feature type="compositionally biased region" description="Basic and acidic residues" evidence="1">
    <location>
        <begin position="267"/>
        <end position="285"/>
    </location>
</feature>
<keyword evidence="3" id="KW-1185">Reference proteome</keyword>
<protein>
    <submittedName>
        <fullName evidence="4">ShKT domain-containing protein</fullName>
    </submittedName>
</protein>
<feature type="region of interest" description="Disordered" evidence="1">
    <location>
        <begin position="217"/>
        <end position="387"/>
    </location>
</feature>
<keyword evidence="2" id="KW-0732">Signal</keyword>
<proteinExistence type="predicted"/>
<feature type="compositionally biased region" description="Acidic residues" evidence="1">
    <location>
        <begin position="544"/>
        <end position="553"/>
    </location>
</feature>
<feature type="compositionally biased region" description="Acidic residues" evidence="1">
    <location>
        <begin position="566"/>
        <end position="576"/>
    </location>
</feature>
<feature type="compositionally biased region" description="Basic and acidic residues" evidence="1">
    <location>
        <begin position="554"/>
        <end position="565"/>
    </location>
</feature>
<evidence type="ECO:0000313" key="4">
    <source>
        <dbReference type="WBParaSite" id="PSAMB.scaffold2703size21718.g18846.t1"/>
    </source>
</evidence>
<feature type="compositionally biased region" description="Basic and acidic residues" evidence="1">
    <location>
        <begin position="488"/>
        <end position="502"/>
    </location>
</feature>
<accession>A0A914VZC0</accession>
<feature type="signal peptide" evidence="2">
    <location>
        <begin position="1"/>
        <end position="23"/>
    </location>
</feature>
<reference evidence="4" key="1">
    <citation type="submission" date="2022-11" db="UniProtKB">
        <authorList>
            <consortium name="WormBaseParasite"/>
        </authorList>
    </citation>
    <scope>IDENTIFICATION</scope>
</reference>
<dbReference type="AlphaFoldDB" id="A0A914VZC0"/>
<feature type="region of interest" description="Disordered" evidence="1">
    <location>
        <begin position="125"/>
        <end position="152"/>
    </location>
</feature>
<dbReference type="Proteomes" id="UP000887566">
    <property type="component" value="Unplaced"/>
</dbReference>
<dbReference type="WBParaSite" id="PSAMB.scaffold2703size21718.g18846.t1">
    <property type="protein sequence ID" value="PSAMB.scaffold2703size21718.g18846.t1"/>
    <property type="gene ID" value="PSAMB.scaffold2703size21718.g18846"/>
</dbReference>
<feature type="region of interest" description="Disordered" evidence="1">
    <location>
        <begin position="424"/>
        <end position="596"/>
    </location>
</feature>
<evidence type="ECO:0000313" key="3">
    <source>
        <dbReference type="Proteomes" id="UP000887566"/>
    </source>
</evidence>
<name>A0A914VZC0_9BILA</name>
<dbReference type="PROSITE" id="PS51257">
    <property type="entry name" value="PROKAR_LIPOPROTEIN"/>
    <property type="match status" value="1"/>
</dbReference>
<sequence>MRLTIAAVVFIVFQSCPQGQVSADGVVSRMERVAELMLNHPERCGQHGTTESEIIPVVNCGDKLCKLPNSICEYNFVADRFSCLELSDDCKQLIVEKTKKSKSRWVKKGANKDRRKSVIEDVLRARSGHEKEKDESSERSETVVTRGQSEPAVVKTKNGRLRYRVLRGKAKKIARRRLRSKTRGAKILHREPIHIKEERLALVETLEELRNDRISAQEEAVPHAEPVDVVQESSSESVSSRKPNGRAKALGARIETHSGIAIPLTSGDKKKENSIPRARSMHEIHIGNTEALRARVRSRAQHDPLKSAEQQSTTLESSTETTSAPPETTQASEEETTTLSFIHVPSRPIRKHRTRSTPAITRRLSLQTTTPTSEQAESTEGTIEANAGESDRLGGIIKRHRLKKKNGRELFGVRLLAIRPSEDARQISSVKQISESIDEGDEKETAQSVSGEKKPSPEPEPATSSSEKSHSKSSHEQPAAEPELNKVTAEKHVAGESKKLQSHESIPQLPDKIKEHSEQATSTESGLEALTSGDNDEKEHPSAEEPETDESEIEKELPSGEKIEDLTEDVSTEEGSGEGILAEKPSGIPEDGEDNLPGSDWHKSCCEWASEGQCTTNRAFMLPMCQKSCGSFKCMWDNLDECNIKVDLSHCLKRSPVLAESVDERKTTTVHRRRLRTRVLSGGRTVVLEERIPLTVRRPVPGHRGIRVALRKVVDD</sequence>
<feature type="chain" id="PRO_5037019575" evidence="2">
    <location>
        <begin position="24"/>
        <end position="716"/>
    </location>
</feature>